<accession>A0A4T0UNI1</accession>
<name>A0A4T0UNI1_9NEIS</name>
<dbReference type="OrthoDB" id="9783873at2"/>
<dbReference type="Proteomes" id="UP000308891">
    <property type="component" value="Unassembled WGS sequence"/>
</dbReference>
<evidence type="ECO:0000313" key="3">
    <source>
        <dbReference type="Proteomes" id="UP000308891"/>
    </source>
</evidence>
<feature type="domain" description="DUF2779" evidence="1">
    <location>
        <begin position="245"/>
        <end position="368"/>
    </location>
</feature>
<organism evidence="2 3">
    <name type="scientific">Crenobacter intestini</name>
    <dbReference type="NCBI Taxonomy" id="2563443"/>
    <lineage>
        <taxon>Bacteria</taxon>
        <taxon>Pseudomonadati</taxon>
        <taxon>Pseudomonadota</taxon>
        <taxon>Betaproteobacteria</taxon>
        <taxon>Neisseriales</taxon>
        <taxon>Neisseriaceae</taxon>
        <taxon>Crenobacter</taxon>
    </lineage>
</organism>
<dbReference type="EMBL" id="STGJ01000014">
    <property type="protein sequence ID" value="TIC80334.1"/>
    <property type="molecule type" value="Genomic_DNA"/>
</dbReference>
<dbReference type="Pfam" id="PF11074">
    <property type="entry name" value="DUF2779"/>
    <property type="match status" value="1"/>
</dbReference>
<dbReference type="RefSeq" id="WP_136554626.1">
    <property type="nucleotide sequence ID" value="NZ_STGJ01000014.1"/>
</dbReference>
<keyword evidence="3" id="KW-1185">Reference proteome</keyword>
<evidence type="ECO:0000313" key="2">
    <source>
        <dbReference type="EMBL" id="TIC80334.1"/>
    </source>
</evidence>
<gene>
    <name evidence="2" type="ORF">E5K04_12585</name>
</gene>
<evidence type="ECO:0000259" key="1">
    <source>
        <dbReference type="Pfam" id="PF11074"/>
    </source>
</evidence>
<sequence>MGEDVNDPQAEGFDAAFQRTQALLQGRQPIFEAAFRAEGALALADVLLPVGRGSKRGWRMVEVKSSTSVKDYHRDDVAIQAYVAHAAGVPLTAIALAHIDSSWVYPGGGDYQGLLLENDLSDEAFSRADEVRGWIAGAQQIVARQRAPKVAVGKQCGDPYECGFLAHCQRQLPAATHPISWLPGRRSNALQAHIDAHKLTELKEVPDALLNDSQLRVKKATVTGKPYFDRQGAAQALAAHKLPAYFMDFETIQFAVPIWPGTRPYQQIPFQFSVHRLTRTGKLEQQAFLDLSGNDPSLAFAKALLAACGERGPIFVYNAGFEKARITELAGRFARLSESLLALNERVVDLLPVARAHYYHPSQQGSWSIKAVLPALCPDLRYGDLDGVQDGGMAMAAFQEALSPTCSPARKAEIERQLLAYCALDTYAMVRMWAVFSGKTLEENLV</sequence>
<comment type="caution">
    <text evidence="2">The sequence shown here is derived from an EMBL/GenBank/DDBJ whole genome shotgun (WGS) entry which is preliminary data.</text>
</comment>
<reference evidence="2 3" key="1">
    <citation type="submission" date="2019-04" db="EMBL/GenBank/DDBJ databases">
        <title>Crenobacter sp. nov.</title>
        <authorList>
            <person name="Shi S."/>
        </authorList>
    </citation>
    <scope>NUCLEOTIDE SEQUENCE [LARGE SCALE GENOMIC DNA]</scope>
    <source>
        <strain evidence="2 3">GY 70310</strain>
    </source>
</reference>
<dbReference type="InterPro" id="IPR021301">
    <property type="entry name" value="DUF2779"/>
</dbReference>
<protein>
    <submittedName>
        <fullName evidence="2">DUF2779 domain-containing protein</fullName>
    </submittedName>
</protein>
<proteinExistence type="predicted"/>
<dbReference type="AlphaFoldDB" id="A0A4T0UNI1"/>